<dbReference type="AlphaFoldDB" id="A0A6B3SNB6"/>
<evidence type="ECO:0000313" key="1">
    <source>
        <dbReference type="EMBL" id="NEX62253.1"/>
    </source>
</evidence>
<organism evidence="1 2">
    <name type="scientific">Noviherbaspirillum galbum</name>
    <dbReference type="NCBI Taxonomy" id="2709383"/>
    <lineage>
        <taxon>Bacteria</taxon>
        <taxon>Pseudomonadati</taxon>
        <taxon>Pseudomonadota</taxon>
        <taxon>Betaproteobacteria</taxon>
        <taxon>Burkholderiales</taxon>
        <taxon>Oxalobacteraceae</taxon>
        <taxon>Noviherbaspirillum</taxon>
    </lineage>
</organism>
<proteinExistence type="predicted"/>
<dbReference type="EMBL" id="JAAIVB010000046">
    <property type="protein sequence ID" value="NEX62253.1"/>
    <property type="molecule type" value="Genomic_DNA"/>
</dbReference>
<reference evidence="1 2" key="1">
    <citation type="submission" date="2020-02" db="EMBL/GenBank/DDBJ databases">
        <authorList>
            <person name="Kim M.K."/>
        </authorList>
    </citation>
    <scope>NUCLEOTIDE SEQUENCE [LARGE SCALE GENOMIC DNA]</scope>
    <source>
        <strain evidence="1 2">17J57-3</strain>
    </source>
</reference>
<keyword evidence="2" id="KW-1185">Reference proteome</keyword>
<sequence length="161" mass="17785">MRYLLALVLFLPALAWGADCVLLARMQNVQVRDCGRPKLESLGPAGEILSEEDFPETPTGIEHFRARQCRCELWQVVGSAGSGSRIARFYRAGENGALQALNGASFRSDSGLIGRYETLDGLFIEVQEADPSGRHLARKVYAFDGNGFVLLRRPPSDDRSR</sequence>
<protein>
    <submittedName>
        <fullName evidence="1">Uncharacterized protein</fullName>
    </submittedName>
</protein>
<dbReference type="Proteomes" id="UP000482155">
    <property type="component" value="Unassembled WGS sequence"/>
</dbReference>
<comment type="caution">
    <text evidence="1">The sequence shown here is derived from an EMBL/GenBank/DDBJ whole genome shotgun (WGS) entry which is preliminary data.</text>
</comment>
<accession>A0A6B3SNB6</accession>
<dbReference type="RefSeq" id="WP_163964307.1">
    <property type="nucleotide sequence ID" value="NZ_JAAIVB010000046.1"/>
</dbReference>
<gene>
    <name evidence="1" type="ORF">G3574_14285</name>
</gene>
<name>A0A6B3SNB6_9BURK</name>
<evidence type="ECO:0000313" key="2">
    <source>
        <dbReference type="Proteomes" id="UP000482155"/>
    </source>
</evidence>